<feature type="transmembrane region" description="Helical" evidence="1">
    <location>
        <begin position="71"/>
        <end position="96"/>
    </location>
</feature>
<keyword evidence="1" id="KW-0472">Membrane</keyword>
<name>A0A8H7PF01_MORIS</name>
<gene>
    <name evidence="2" type="ORF">INT43_001573</name>
</gene>
<keyword evidence="1" id="KW-1133">Transmembrane helix</keyword>
<keyword evidence="3" id="KW-1185">Reference proteome</keyword>
<reference evidence="2" key="1">
    <citation type="submission" date="2020-12" db="EMBL/GenBank/DDBJ databases">
        <title>Metabolic potential, ecology and presence of endohyphal bacteria is reflected in genomic diversity of Mucoromycotina.</title>
        <authorList>
            <person name="Muszewska A."/>
            <person name="Okrasinska A."/>
            <person name="Steczkiewicz K."/>
            <person name="Drgas O."/>
            <person name="Orlowska M."/>
            <person name="Perlinska-Lenart U."/>
            <person name="Aleksandrzak-Piekarczyk T."/>
            <person name="Szatraj K."/>
            <person name="Zielenkiewicz U."/>
            <person name="Pilsyk S."/>
            <person name="Malc E."/>
            <person name="Mieczkowski P."/>
            <person name="Kruszewska J.S."/>
            <person name="Biernat P."/>
            <person name="Pawlowska J."/>
        </authorList>
    </citation>
    <scope>NUCLEOTIDE SEQUENCE</scope>
    <source>
        <strain evidence="2">WA0000067209</strain>
    </source>
</reference>
<proteinExistence type="predicted"/>
<evidence type="ECO:0000313" key="3">
    <source>
        <dbReference type="Proteomes" id="UP000654370"/>
    </source>
</evidence>
<feature type="transmembrane region" description="Helical" evidence="1">
    <location>
        <begin position="43"/>
        <end position="65"/>
    </location>
</feature>
<dbReference type="OrthoDB" id="10265539at2759"/>
<protein>
    <submittedName>
        <fullName evidence="2">Uncharacterized protein</fullName>
    </submittedName>
</protein>
<organism evidence="2 3">
    <name type="scientific">Mortierella isabellina</name>
    <name type="common">Filamentous fungus</name>
    <name type="synonym">Umbelopsis isabellina</name>
    <dbReference type="NCBI Taxonomy" id="91625"/>
    <lineage>
        <taxon>Eukaryota</taxon>
        <taxon>Fungi</taxon>
        <taxon>Fungi incertae sedis</taxon>
        <taxon>Mucoromycota</taxon>
        <taxon>Mucoromycotina</taxon>
        <taxon>Umbelopsidomycetes</taxon>
        <taxon>Umbelopsidales</taxon>
        <taxon>Umbelopsidaceae</taxon>
        <taxon>Umbelopsis</taxon>
    </lineage>
</organism>
<sequence>MPLTDVQYLNVYITVTSACFAIAIKCTFEAIGFLMDRQARLQILCFICCVCGTINCGLTLFFTIFPSGFCWWFRIGGSFYEASLISTTFIMVFRANAVIPMVSSTVRLLFWIFSIVMITAQISIGLVITITTESTALMNDACSPLLSSQVMAGWYGSIILPAIVLTTIFSYSLMKANQHRKESFFRTVLISSGASAVLAGISQVTFMLLLAFSMLPPKYSLMLVKSDLTIHILITVTFVRRLMKESNSQGPITRRNRIDPGLAELEIQSNRVPFETVRPTFEIPKPSRIPTRY</sequence>
<evidence type="ECO:0000313" key="2">
    <source>
        <dbReference type="EMBL" id="KAG2172096.1"/>
    </source>
</evidence>
<feature type="transmembrane region" description="Helical" evidence="1">
    <location>
        <begin position="152"/>
        <end position="173"/>
    </location>
</feature>
<dbReference type="AlphaFoldDB" id="A0A8H7PF01"/>
<evidence type="ECO:0000256" key="1">
    <source>
        <dbReference type="SAM" id="Phobius"/>
    </source>
</evidence>
<feature type="transmembrane region" description="Helical" evidence="1">
    <location>
        <begin position="185"/>
        <end position="213"/>
    </location>
</feature>
<comment type="caution">
    <text evidence="2">The sequence shown here is derived from an EMBL/GenBank/DDBJ whole genome shotgun (WGS) entry which is preliminary data.</text>
</comment>
<feature type="transmembrane region" description="Helical" evidence="1">
    <location>
        <begin position="108"/>
        <end position="132"/>
    </location>
</feature>
<dbReference type="Proteomes" id="UP000654370">
    <property type="component" value="Unassembled WGS sequence"/>
</dbReference>
<feature type="transmembrane region" description="Helical" evidence="1">
    <location>
        <begin position="12"/>
        <end position="31"/>
    </location>
</feature>
<keyword evidence="1" id="KW-0812">Transmembrane</keyword>
<dbReference type="EMBL" id="JAEPQZ010000018">
    <property type="protein sequence ID" value="KAG2172096.1"/>
    <property type="molecule type" value="Genomic_DNA"/>
</dbReference>
<accession>A0A8H7PF01</accession>